<dbReference type="AlphaFoldDB" id="A0A0E9SH05"/>
<dbReference type="EMBL" id="GBXM01068001">
    <property type="protein sequence ID" value="JAH40576.1"/>
    <property type="molecule type" value="Transcribed_RNA"/>
</dbReference>
<reference evidence="1" key="1">
    <citation type="submission" date="2014-11" db="EMBL/GenBank/DDBJ databases">
        <authorList>
            <person name="Amaro Gonzalez C."/>
        </authorList>
    </citation>
    <scope>NUCLEOTIDE SEQUENCE</scope>
</reference>
<organism evidence="1">
    <name type="scientific">Anguilla anguilla</name>
    <name type="common">European freshwater eel</name>
    <name type="synonym">Muraena anguilla</name>
    <dbReference type="NCBI Taxonomy" id="7936"/>
    <lineage>
        <taxon>Eukaryota</taxon>
        <taxon>Metazoa</taxon>
        <taxon>Chordata</taxon>
        <taxon>Craniata</taxon>
        <taxon>Vertebrata</taxon>
        <taxon>Euteleostomi</taxon>
        <taxon>Actinopterygii</taxon>
        <taxon>Neopterygii</taxon>
        <taxon>Teleostei</taxon>
        <taxon>Anguilliformes</taxon>
        <taxon>Anguillidae</taxon>
        <taxon>Anguilla</taxon>
    </lineage>
</organism>
<sequence length="22" mass="2566">MYQVGVRWCTLGGSFVMTICWQ</sequence>
<evidence type="ECO:0000313" key="1">
    <source>
        <dbReference type="EMBL" id="JAH40576.1"/>
    </source>
</evidence>
<reference evidence="1" key="2">
    <citation type="journal article" date="2015" name="Fish Shellfish Immunol.">
        <title>Early steps in the European eel (Anguilla anguilla)-Vibrio vulnificus interaction in the gills: Role of the RtxA13 toxin.</title>
        <authorList>
            <person name="Callol A."/>
            <person name="Pajuelo D."/>
            <person name="Ebbesson L."/>
            <person name="Teles M."/>
            <person name="MacKenzie S."/>
            <person name="Amaro C."/>
        </authorList>
    </citation>
    <scope>NUCLEOTIDE SEQUENCE</scope>
</reference>
<accession>A0A0E9SH05</accession>
<name>A0A0E9SH05_ANGAN</name>
<proteinExistence type="predicted"/>
<protein>
    <submittedName>
        <fullName evidence="1">Uncharacterized protein</fullName>
    </submittedName>
</protein>